<proteinExistence type="predicted"/>
<evidence type="ECO:0000313" key="2">
    <source>
        <dbReference type="Proteomes" id="UP000053766"/>
    </source>
</evidence>
<dbReference type="EMBL" id="KN717254">
    <property type="protein sequence ID" value="KJH40399.1"/>
    <property type="molecule type" value="Genomic_DNA"/>
</dbReference>
<reference evidence="1 2" key="1">
    <citation type="submission" date="2013-11" db="EMBL/GenBank/DDBJ databases">
        <title>Draft genome of the bovine lungworm Dictyocaulus viviparus.</title>
        <authorList>
            <person name="Mitreva M."/>
        </authorList>
    </citation>
    <scope>NUCLEOTIDE SEQUENCE [LARGE SCALE GENOMIC DNA]</scope>
    <source>
        <strain evidence="1 2">HannoverDv2000</strain>
    </source>
</reference>
<dbReference type="AlphaFoldDB" id="A0A0D8X9U2"/>
<keyword evidence="2" id="KW-1185">Reference proteome</keyword>
<protein>
    <submittedName>
        <fullName evidence="1">Uncharacterized protein</fullName>
    </submittedName>
</protein>
<name>A0A0D8X9U2_DICVI</name>
<gene>
    <name evidence="1" type="ORF">DICVIV_13650</name>
</gene>
<reference evidence="2" key="2">
    <citation type="journal article" date="2016" name="Sci. Rep.">
        <title>Dictyocaulus viviparus genome, variome and transcriptome elucidate lungworm biology and support future intervention.</title>
        <authorList>
            <person name="McNulty S.N."/>
            <person name="Strube C."/>
            <person name="Rosa B.A."/>
            <person name="Martin J.C."/>
            <person name="Tyagi R."/>
            <person name="Choi Y.J."/>
            <person name="Wang Q."/>
            <person name="Hallsworth Pepin K."/>
            <person name="Zhang X."/>
            <person name="Ozersky P."/>
            <person name="Wilson R.K."/>
            <person name="Sternberg P.W."/>
            <person name="Gasser R.B."/>
            <person name="Mitreva M."/>
        </authorList>
    </citation>
    <scope>NUCLEOTIDE SEQUENCE [LARGE SCALE GENOMIC DNA]</scope>
    <source>
        <strain evidence="2">HannoverDv2000</strain>
    </source>
</reference>
<organism evidence="1 2">
    <name type="scientific">Dictyocaulus viviparus</name>
    <name type="common">Bovine lungworm</name>
    <dbReference type="NCBI Taxonomy" id="29172"/>
    <lineage>
        <taxon>Eukaryota</taxon>
        <taxon>Metazoa</taxon>
        <taxon>Ecdysozoa</taxon>
        <taxon>Nematoda</taxon>
        <taxon>Chromadorea</taxon>
        <taxon>Rhabditida</taxon>
        <taxon>Rhabditina</taxon>
        <taxon>Rhabditomorpha</taxon>
        <taxon>Strongyloidea</taxon>
        <taxon>Metastrongylidae</taxon>
        <taxon>Dictyocaulus</taxon>
    </lineage>
</organism>
<sequence>MVFDYFIKSNVECVLVVGKGDNSGPVLILGGNPVILHLLCSCKLPLEKIVLVSDCNYEVLHARRYSESYGMNLRRKAYCRGYTKMCRQALHEIFRMTEFRHSVVQLNYDVVVGCNKLDMDKNSVVLNSLLKYSINIL</sequence>
<accession>A0A0D8X9U2</accession>
<evidence type="ECO:0000313" key="1">
    <source>
        <dbReference type="EMBL" id="KJH40399.1"/>
    </source>
</evidence>
<dbReference type="Proteomes" id="UP000053766">
    <property type="component" value="Unassembled WGS sequence"/>
</dbReference>